<dbReference type="SUPFAM" id="SSF54913">
    <property type="entry name" value="GlnB-like"/>
    <property type="match status" value="1"/>
</dbReference>
<dbReference type="InterPro" id="IPR011322">
    <property type="entry name" value="N-reg_PII-like_a/b"/>
</dbReference>
<dbReference type="EMBL" id="SGUG01000004">
    <property type="protein sequence ID" value="MDG0861584.1"/>
    <property type="molecule type" value="Genomic_DNA"/>
</dbReference>
<dbReference type="InterPro" id="IPR015867">
    <property type="entry name" value="N-reg_PII/ATP_PRibTrfase_C"/>
</dbReference>
<sequence>MKQIKAYIHSHRAADVIEAIKSTKAWEILDGDPHHYHLSATPSQGTLPPIDDAEQHFSVNLGLAVVNEVRLELHCDDDCVDEIVKAIRRSARTGQRTAGWVYVTTIDAAHEIH</sequence>
<dbReference type="Gene3D" id="3.30.70.120">
    <property type="match status" value="1"/>
</dbReference>
<keyword evidence="2" id="KW-1185">Reference proteome</keyword>
<name>A0A9X4R3Z8_9BURK</name>
<accession>A0A9X4R3Z8</accession>
<dbReference type="Proteomes" id="UP001152766">
    <property type="component" value="Unassembled WGS sequence"/>
</dbReference>
<evidence type="ECO:0000313" key="2">
    <source>
        <dbReference type="Proteomes" id="UP001152766"/>
    </source>
</evidence>
<proteinExistence type="predicted"/>
<comment type="caution">
    <text evidence="1">The sequence shown here is derived from an EMBL/GenBank/DDBJ whole genome shotgun (WGS) entry which is preliminary data.</text>
</comment>
<protein>
    <submittedName>
        <fullName evidence="1">P-II family nitrogen regulator</fullName>
    </submittedName>
</protein>
<gene>
    <name evidence="1" type="ORF">EXJ73_03740</name>
</gene>
<dbReference type="RefSeq" id="WP_268149253.1">
    <property type="nucleotide sequence ID" value="NZ_JAPPUW010000006.1"/>
</dbReference>
<organism evidence="1 2">
    <name type="scientific">Pelomonas aquatica</name>
    <dbReference type="NCBI Taxonomy" id="431058"/>
    <lineage>
        <taxon>Bacteria</taxon>
        <taxon>Pseudomonadati</taxon>
        <taxon>Pseudomonadota</taxon>
        <taxon>Betaproteobacteria</taxon>
        <taxon>Burkholderiales</taxon>
        <taxon>Sphaerotilaceae</taxon>
        <taxon>Roseateles</taxon>
    </lineage>
</organism>
<dbReference type="AlphaFoldDB" id="A0A9X4R3Z8"/>
<reference evidence="1" key="1">
    <citation type="submission" date="2019-02" db="EMBL/GenBank/DDBJ databases">
        <title>Draft genome of the type strain Pelomonas aquatica CCUG 52575T.</title>
        <authorList>
            <person name="Gomila M."/>
            <person name="Lalucat J."/>
        </authorList>
    </citation>
    <scope>NUCLEOTIDE SEQUENCE</scope>
    <source>
        <strain evidence="1">CCUG 52575</strain>
    </source>
</reference>
<evidence type="ECO:0000313" key="1">
    <source>
        <dbReference type="EMBL" id="MDG0861584.1"/>
    </source>
</evidence>